<dbReference type="Proteomes" id="UP000320672">
    <property type="component" value="Chromosome"/>
</dbReference>
<dbReference type="Pfam" id="PF03091">
    <property type="entry name" value="CutA1"/>
    <property type="match status" value="1"/>
</dbReference>
<comment type="similarity">
    <text evidence="1">Belongs to the CutA family.</text>
</comment>
<evidence type="ECO:0000313" key="2">
    <source>
        <dbReference type="EMBL" id="QDS92588.1"/>
    </source>
</evidence>
<dbReference type="GO" id="GO:0010038">
    <property type="term" value="P:response to metal ion"/>
    <property type="evidence" value="ECO:0007669"/>
    <property type="project" value="InterPro"/>
</dbReference>
<dbReference type="SUPFAM" id="SSF54913">
    <property type="entry name" value="GlnB-like"/>
    <property type="match status" value="1"/>
</dbReference>
<accession>A0A517MCG9</accession>
<dbReference type="AlphaFoldDB" id="A0A517MCG9"/>
<sequence>MNECAVYQVETTVESLADGERLARSLVGARLAACVQLDPGLTSVFRWEGQVQTEPEIRLTMKTSGTRLEELCEAIETQHPYDVPQVLAVAIAYASPAYAEWVRSETTVDADR</sequence>
<protein>
    <submittedName>
        <fullName evidence="2">Divalent-cation tolerance protein CutA</fullName>
    </submittedName>
</protein>
<evidence type="ECO:0000313" key="3">
    <source>
        <dbReference type="Proteomes" id="UP000320672"/>
    </source>
</evidence>
<dbReference type="PANTHER" id="PTHR23419:SF8">
    <property type="entry name" value="FI09726P"/>
    <property type="match status" value="1"/>
</dbReference>
<dbReference type="InterPro" id="IPR011322">
    <property type="entry name" value="N-reg_PII-like_a/b"/>
</dbReference>
<dbReference type="EMBL" id="CP036262">
    <property type="protein sequence ID" value="QDS92588.1"/>
    <property type="molecule type" value="Genomic_DNA"/>
</dbReference>
<dbReference type="InterPro" id="IPR015867">
    <property type="entry name" value="N-reg_PII/ATP_PRibTrfase_C"/>
</dbReference>
<dbReference type="OrthoDB" id="37622at2"/>
<dbReference type="GO" id="GO:0005507">
    <property type="term" value="F:copper ion binding"/>
    <property type="evidence" value="ECO:0007669"/>
    <property type="project" value="TreeGrafter"/>
</dbReference>
<dbReference type="RefSeq" id="WP_145350820.1">
    <property type="nucleotide sequence ID" value="NZ_CP036262.1"/>
</dbReference>
<proteinExistence type="inferred from homology"/>
<keyword evidence="3" id="KW-1185">Reference proteome</keyword>
<organism evidence="2 3">
    <name type="scientific">Roseimaritima multifibrata</name>
    <dbReference type="NCBI Taxonomy" id="1930274"/>
    <lineage>
        <taxon>Bacteria</taxon>
        <taxon>Pseudomonadati</taxon>
        <taxon>Planctomycetota</taxon>
        <taxon>Planctomycetia</taxon>
        <taxon>Pirellulales</taxon>
        <taxon>Pirellulaceae</taxon>
        <taxon>Roseimaritima</taxon>
    </lineage>
</organism>
<gene>
    <name evidence="2" type="primary">cutA</name>
    <name evidence="2" type="ORF">FF011L_13350</name>
</gene>
<name>A0A517MCG9_9BACT</name>
<dbReference type="InterPro" id="IPR004323">
    <property type="entry name" value="Ion_tolerance_CutA"/>
</dbReference>
<dbReference type="KEGG" id="rml:FF011L_13350"/>
<dbReference type="PANTHER" id="PTHR23419">
    <property type="entry name" value="DIVALENT CATION TOLERANCE CUTA-RELATED"/>
    <property type="match status" value="1"/>
</dbReference>
<reference evidence="2 3" key="1">
    <citation type="submission" date="2019-02" db="EMBL/GenBank/DDBJ databases">
        <title>Deep-cultivation of Planctomycetes and their phenomic and genomic characterization uncovers novel biology.</title>
        <authorList>
            <person name="Wiegand S."/>
            <person name="Jogler M."/>
            <person name="Boedeker C."/>
            <person name="Pinto D."/>
            <person name="Vollmers J."/>
            <person name="Rivas-Marin E."/>
            <person name="Kohn T."/>
            <person name="Peeters S.H."/>
            <person name="Heuer A."/>
            <person name="Rast P."/>
            <person name="Oberbeckmann S."/>
            <person name="Bunk B."/>
            <person name="Jeske O."/>
            <person name="Meyerdierks A."/>
            <person name="Storesund J.E."/>
            <person name="Kallscheuer N."/>
            <person name="Luecker S."/>
            <person name="Lage O.M."/>
            <person name="Pohl T."/>
            <person name="Merkel B.J."/>
            <person name="Hornburger P."/>
            <person name="Mueller R.-W."/>
            <person name="Bruemmer F."/>
            <person name="Labrenz M."/>
            <person name="Spormann A.M."/>
            <person name="Op den Camp H."/>
            <person name="Overmann J."/>
            <person name="Amann R."/>
            <person name="Jetten M.S.M."/>
            <person name="Mascher T."/>
            <person name="Medema M.H."/>
            <person name="Devos D.P."/>
            <person name="Kaster A.-K."/>
            <person name="Ovreas L."/>
            <person name="Rohde M."/>
            <person name="Galperin M.Y."/>
            <person name="Jogler C."/>
        </authorList>
    </citation>
    <scope>NUCLEOTIDE SEQUENCE [LARGE SCALE GENOMIC DNA]</scope>
    <source>
        <strain evidence="2 3">FF011L</strain>
    </source>
</reference>
<dbReference type="Gene3D" id="3.30.70.120">
    <property type="match status" value="1"/>
</dbReference>
<evidence type="ECO:0000256" key="1">
    <source>
        <dbReference type="ARBA" id="ARBA00010169"/>
    </source>
</evidence>